<accession>A0ACB6RZ96</accession>
<comment type="caution">
    <text evidence="1">The sequence shown here is derived from an EMBL/GenBank/DDBJ whole genome shotgun (WGS) entry which is preliminary data.</text>
</comment>
<gene>
    <name evidence="1" type="ORF">BU25DRAFT_411873</name>
</gene>
<reference evidence="1" key="1">
    <citation type="journal article" date="2020" name="Stud. Mycol.">
        <title>101 Dothideomycetes genomes: a test case for predicting lifestyles and emergence of pathogens.</title>
        <authorList>
            <person name="Haridas S."/>
            <person name="Albert R."/>
            <person name="Binder M."/>
            <person name="Bloem J."/>
            <person name="Labutti K."/>
            <person name="Salamov A."/>
            <person name="Andreopoulos B."/>
            <person name="Baker S."/>
            <person name="Barry K."/>
            <person name="Bills G."/>
            <person name="Bluhm B."/>
            <person name="Cannon C."/>
            <person name="Castanera R."/>
            <person name="Culley D."/>
            <person name="Daum C."/>
            <person name="Ezra D."/>
            <person name="Gonzalez J."/>
            <person name="Henrissat B."/>
            <person name="Kuo A."/>
            <person name="Liang C."/>
            <person name="Lipzen A."/>
            <person name="Lutzoni F."/>
            <person name="Magnuson J."/>
            <person name="Mondo S."/>
            <person name="Nolan M."/>
            <person name="Ohm R."/>
            <person name="Pangilinan J."/>
            <person name="Park H.-J."/>
            <person name="Ramirez L."/>
            <person name="Alfaro M."/>
            <person name="Sun H."/>
            <person name="Tritt A."/>
            <person name="Yoshinaga Y."/>
            <person name="Zwiers L.-H."/>
            <person name="Turgeon B."/>
            <person name="Goodwin S."/>
            <person name="Spatafora J."/>
            <person name="Crous P."/>
            <person name="Grigoriev I."/>
        </authorList>
    </citation>
    <scope>NUCLEOTIDE SEQUENCE</scope>
    <source>
        <strain evidence="1">CBS 525.71</strain>
    </source>
</reference>
<dbReference type="EMBL" id="MU006721">
    <property type="protein sequence ID" value="KAF2626474.1"/>
    <property type="molecule type" value="Genomic_DNA"/>
</dbReference>
<proteinExistence type="predicted"/>
<name>A0ACB6RZ96_9PLEO</name>
<dbReference type="Proteomes" id="UP000799754">
    <property type="component" value="Unassembled WGS sequence"/>
</dbReference>
<organism evidence="1 2">
    <name type="scientific">Macroventuria anomochaeta</name>
    <dbReference type="NCBI Taxonomy" id="301207"/>
    <lineage>
        <taxon>Eukaryota</taxon>
        <taxon>Fungi</taxon>
        <taxon>Dikarya</taxon>
        <taxon>Ascomycota</taxon>
        <taxon>Pezizomycotina</taxon>
        <taxon>Dothideomycetes</taxon>
        <taxon>Pleosporomycetidae</taxon>
        <taxon>Pleosporales</taxon>
        <taxon>Pleosporineae</taxon>
        <taxon>Didymellaceae</taxon>
        <taxon>Macroventuria</taxon>
    </lineage>
</organism>
<evidence type="ECO:0000313" key="2">
    <source>
        <dbReference type="Proteomes" id="UP000799754"/>
    </source>
</evidence>
<sequence length="88" mass="9607">MLIDETDVGNRTRATTTVMTPFLRLVVSGSSLCFNPASPALADDLTPQSTERMFAARQRSLRQYAIVITDVALVVGVLVQYCAGPRFD</sequence>
<protein>
    <submittedName>
        <fullName evidence="1">Uncharacterized protein</fullName>
    </submittedName>
</protein>
<evidence type="ECO:0000313" key="1">
    <source>
        <dbReference type="EMBL" id="KAF2626474.1"/>
    </source>
</evidence>
<keyword evidence="2" id="KW-1185">Reference proteome</keyword>